<gene>
    <name evidence="1" type="ORF">PYV00_03840</name>
</gene>
<dbReference type="EMBL" id="JARESE010000010">
    <property type="protein sequence ID" value="MDE8650853.1"/>
    <property type="molecule type" value="Genomic_DNA"/>
</dbReference>
<sequence length="93" mass="10340">MKLVWLLLLAVAAWRLIVGRWPWQRKPARHGAFERAGARALLGVGEGASRKEILEAHRRVIATVHPDRGGSSEKVHEANTARDILLADLFPDS</sequence>
<protein>
    <submittedName>
        <fullName evidence="1">J domain-containing protein</fullName>
    </submittedName>
</protein>
<comment type="caution">
    <text evidence="1">The sequence shown here is derived from an EMBL/GenBank/DDBJ whole genome shotgun (WGS) entry which is preliminary data.</text>
</comment>
<dbReference type="SUPFAM" id="SSF46565">
    <property type="entry name" value="Chaperone J-domain"/>
    <property type="match status" value="1"/>
</dbReference>
<name>A0ABT5WLD4_9SPHN</name>
<dbReference type="InterPro" id="IPR036869">
    <property type="entry name" value="J_dom_sf"/>
</dbReference>
<dbReference type="Proteomes" id="UP001216253">
    <property type="component" value="Unassembled WGS sequence"/>
</dbReference>
<dbReference type="RefSeq" id="WP_275226931.1">
    <property type="nucleotide sequence ID" value="NZ_JARESE010000010.1"/>
</dbReference>
<dbReference type="Gene3D" id="1.10.287.110">
    <property type="entry name" value="DnaJ domain"/>
    <property type="match status" value="1"/>
</dbReference>
<keyword evidence="2" id="KW-1185">Reference proteome</keyword>
<organism evidence="1 2">
    <name type="scientific">Novosphingobium album</name>
    <name type="common">ex Liu et al. 2023</name>
    <dbReference type="NCBI Taxonomy" id="3031130"/>
    <lineage>
        <taxon>Bacteria</taxon>
        <taxon>Pseudomonadati</taxon>
        <taxon>Pseudomonadota</taxon>
        <taxon>Alphaproteobacteria</taxon>
        <taxon>Sphingomonadales</taxon>
        <taxon>Sphingomonadaceae</taxon>
        <taxon>Novosphingobium</taxon>
    </lineage>
</organism>
<reference evidence="1 2" key="1">
    <citation type="submission" date="2023-03" db="EMBL/GenBank/DDBJ databases">
        <title>NovoSphingobium album sp. nov. isolated from polycyclic aromatic hydrocarbons- and heavy-metal polluted soil.</title>
        <authorList>
            <person name="Liu Z."/>
            <person name="Wang K."/>
        </authorList>
    </citation>
    <scope>NUCLEOTIDE SEQUENCE [LARGE SCALE GENOMIC DNA]</scope>
    <source>
        <strain evidence="1 2">H3SJ31-1</strain>
    </source>
</reference>
<evidence type="ECO:0000313" key="1">
    <source>
        <dbReference type="EMBL" id="MDE8650853.1"/>
    </source>
</evidence>
<accession>A0ABT5WLD4</accession>
<proteinExistence type="predicted"/>
<evidence type="ECO:0000313" key="2">
    <source>
        <dbReference type="Proteomes" id="UP001216253"/>
    </source>
</evidence>
<dbReference type="CDD" id="cd06257">
    <property type="entry name" value="DnaJ"/>
    <property type="match status" value="1"/>
</dbReference>
<dbReference type="InterPro" id="IPR001623">
    <property type="entry name" value="DnaJ_domain"/>
</dbReference>